<dbReference type="GeneID" id="9223934"/>
<gene>
    <name evidence="1" type="ORF">MCYG_08549</name>
</gene>
<name>C5G0S7_ARTOC</name>
<dbReference type="Proteomes" id="UP000002035">
    <property type="component" value="Unassembled WGS sequence"/>
</dbReference>
<accession>C5G0S7</accession>
<protein>
    <submittedName>
        <fullName evidence="1">Uncharacterized protein</fullName>
    </submittedName>
</protein>
<dbReference type="RefSeq" id="XP_002842718.1">
    <property type="nucleotide sequence ID" value="XM_002842672.1"/>
</dbReference>
<sequence length="204" mass="23543">MKQATINVDGSYISSTSGWMASEDTAGDTHKEVDGAETAAHGVCSEDEGAENRWADCRVVHDRPRKQRILPGQEQEVVVGIDRVFDAMDDGRDNYHHDRQGQEAWDQHLVWRYCLVILASISGGRSRFAWVSESLRERDYGKEERKRKIRTSFFSESSLFSGCSNEALRPRVFDRGREWARLEQGICWRISGCCRDRRVEERRQ</sequence>
<reference evidence="2" key="1">
    <citation type="journal article" date="2012" name="MBio">
        <title>Comparative genome analysis of Trichophyton rubrum and related dermatophytes reveals candidate genes involved in infection.</title>
        <authorList>
            <person name="Martinez D.A."/>
            <person name="Oliver B.G."/>
            <person name="Graeser Y."/>
            <person name="Goldberg J.M."/>
            <person name="Li W."/>
            <person name="Martinez-Rossi N.M."/>
            <person name="Monod M."/>
            <person name="Shelest E."/>
            <person name="Barton R.C."/>
            <person name="Birch E."/>
            <person name="Brakhage A.A."/>
            <person name="Chen Z."/>
            <person name="Gurr S.J."/>
            <person name="Heiman D."/>
            <person name="Heitman J."/>
            <person name="Kosti I."/>
            <person name="Rossi A."/>
            <person name="Saif S."/>
            <person name="Samalova M."/>
            <person name="Saunders C.W."/>
            <person name="Shea T."/>
            <person name="Summerbell R.C."/>
            <person name="Xu J."/>
            <person name="Young S."/>
            <person name="Zeng Q."/>
            <person name="Birren B.W."/>
            <person name="Cuomo C.A."/>
            <person name="White T.C."/>
        </authorList>
    </citation>
    <scope>NUCLEOTIDE SEQUENCE [LARGE SCALE GENOMIC DNA]</scope>
    <source>
        <strain evidence="2">ATCC MYA-4605 / CBS 113480</strain>
    </source>
</reference>
<proteinExistence type="predicted"/>
<dbReference type="HOGENOM" id="CLU_1342957_0_0_1"/>
<evidence type="ECO:0000313" key="2">
    <source>
        <dbReference type="Proteomes" id="UP000002035"/>
    </source>
</evidence>
<dbReference type="VEuPathDB" id="FungiDB:MCYG_08549"/>
<dbReference type="AlphaFoldDB" id="C5G0S7"/>
<evidence type="ECO:0000313" key="1">
    <source>
        <dbReference type="EMBL" id="EEQ35730.1"/>
    </source>
</evidence>
<keyword evidence="2" id="KW-1185">Reference proteome</keyword>
<dbReference type="EMBL" id="DS995709">
    <property type="protein sequence ID" value="EEQ35730.1"/>
    <property type="molecule type" value="Genomic_DNA"/>
</dbReference>
<organism evidence="1 2">
    <name type="scientific">Arthroderma otae (strain ATCC MYA-4605 / CBS 113480)</name>
    <name type="common">Microsporum canis</name>
    <dbReference type="NCBI Taxonomy" id="554155"/>
    <lineage>
        <taxon>Eukaryota</taxon>
        <taxon>Fungi</taxon>
        <taxon>Dikarya</taxon>
        <taxon>Ascomycota</taxon>
        <taxon>Pezizomycotina</taxon>
        <taxon>Eurotiomycetes</taxon>
        <taxon>Eurotiomycetidae</taxon>
        <taxon>Onygenales</taxon>
        <taxon>Arthrodermataceae</taxon>
        <taxon>Microsporum</taxon>
    </lineage>
</organism>